<comment type="caution">
    <text evidence="1">The sequence shown here is derived from an EMBL/GenBank/DDBJ whole genome shotgun (WGS) entry which is preliminary data.</text>
</comment>
<sequence>MDSTAYLLIAPKSVYDDAYHCITVDWEPPQSPQLSSAVRDFVRIKIAAPQWQPDAIGTLFDDSTRVVVRRQLLHDVLISEIETLRYYADSFA</sequence>
<protein>
    <submittedName>
        <fullName evidence="1">Uncharacterized protein</fullName>
    </submittedName>
</protein>
<dbReference type="EMBL" id="JBAMZK010000037">
    <property type="protein sequence ID" value="KAL0492485.1"/>
    <property type="molecule type" value="Genomic_DNA"/>
</dbReference>
<name>A0AAW2ZSP3_9TRYP</name>
<dbReference type="AlphaFoldDB" id="A0AAW2ZSP3"/>
<evidence type="ECO:0000313" key="2">
    <source>
        <dbReference type="Proteomes" id="UP001500131"/>
    </source>
</evidence>
<organism evidence="1 2">
    <name type="scientific">Leishmania lindenbergi</name>
    <dbReference type="NCBI Taxonomy" id="651832"/>
    <lineage>
        <taxon>Eukaryota</taxon>
        <taxon>Discoba</taxon>
        <taxon>Euglenozoa</taxon>
        <taxon>Kinetoplastea</taxon>
        <taxon>Metakinetoplastina</taxon>
        <taxon>Trypanosomatida</taxon>
        <taxon>Trypanosomatidae</taxon>
        <taxon>Leishmaniinae</taxon>
        <taxon>Leishmania</taxon>
    </lineage>
</organism>
<keyword evidence="2" id="KW-1185">Reference proteome</keyword>
<gene>
    <name evidence="1" type="ORF">Q4I31_008178</name>
</gene>
<reference evidence="1 2" key="1">
    <citation type="submission" date="2024-02" db="EMBL/GenBank/DDBJ databases">
        <title>FIRST GENOME SEQUENCES OF Leishmania (Viannia) shawi, Leishmania (Viannia) lindenbergi AND Leishmania (Viannia) utingensis.</title>
        <authorList>
            <person name="Resadore F."/>
            <person name="Custodio M.G.F."/>
            <person name="Boite M.C."/>
            <person name="Cupolillo E."/>
            <person name="Ferreira G.E.M."/>
        </authorList>
    </citation>
    <scope>NUCLEOTIDE SEQUENCE [LARGE SCALE GENOMIC DNA]</scope>
    <source>
        <strain evidence="1 2">MHOM/BR/1966/M15733</strain>
    </source>
</reference>
<accession>A0AAW2ZSP3</accession>
<dbReference type="Proteomes" id="UP001500131">
    <property type="component" value="Unassembled WGS sequence"/>
</dbReference>
<proteinExistence type="predicted"/>
<evidence type="ECO:0000313" key="1">
    <source>
        <dbReference type="EMBL" id="KAL0492485.1"/>
    </source>
</evidence>